<evidence type="ECO:0000256" key="1">
    <source>
        <dbReference type="ARBA" id="ARBA00004126"/>
    </source>
</evidence>
<keyword evidence="5" id="KW-0539">Nucleus</keyword>
<accession>A0A420YKW0</accession>
<dbReference type="AlphaFoldDB" id="A0A420YKW0"/>
<dbReference type="PANTHER" id="PTHR12265:SF30">
    <property type="entry name" value="TRANSMEMBRANE PROTEIN 53"/>
    <property type="match status" value="1"/>
</dbReference>
<evidence type="ECO:0000313" key="7">
    <source>
        <dbReference type="EMBL" id="RKU48508.1"/>
    </source>
</evidence>
<evidence type="ECO:0000313" key="8">
    <source>
        <dbReference type="Proteomes" id="UP000275385"/>
    </source>
</evidence>
<sequence length="301" mass="33403">MVDSDGKPMNLGNNIYLFEPKYPTGAVSHEDDDHPSLIVLCTWLGGATSSRIAKYTTWYRSTYPNTTLLLIRTVYLDITARSFANIRARLRPACDVIVNVLQQSRTTRKPGLLFHIFSHGGCNTAIQLAHALNETAERGLLHDNLRQIIFDSCPGNTSFEKAYNATLVSLPPKLQQGVIAAAVAYLPVALVTGLQKGGLMRSVDDLRKELNDPHLFGLKARRLYLVSAQDAMVDVRDVVSHARDGREKGFAVGVVTFKDAPHCALITEDADRYWAAVKDSWEGKELPLEALDVDWINRSKL</sequence>
<comment type="subcellular location">
    <subcellularLocation>
        <location evidence="6">Endomembrane system</location>
        <topology evidence="6">Single-pass membrane protein</topology>
    </subcellularLocation>
    <subcellularLocation>
        <location evidence="1">Nucleus membrane</location>
    </subcellularLocation>
</comment>
<dbReference type="InterPro" id="IPR008547">
    <property type="entry name" value="DUF829_TMEM53"/>
</dbReference>
<keyword evidence="8" id="KW-1185">Reference proteome</keyword>
<evidence type="ECO:0000256" key="2">
    <source>
        <dbReference type="ARBA" id="ARBA00022692"/>
    </source>
</evidence>
<keyword evidence="2" id="KW-0812">Transmembrane</keyword>
<dbReference type="EMBL" id="QVQW01000004">
    <property type="protein sequence ID" value="RKU48508.1"/>
    <property type="molecule type" value="Genomic_DNA"/>
</dbReference>
<keyword evidence="3" id="KW-1133">Transmembrane helix</keyword>
<name>A0A420YKW0_9PEZI</name>
<dbReference type="OrthoDB" id="77878at2759"/>
<evidence type="ECO:0000256" key="6">
    <source>
        <dbReference type="ARBA" id="ARBA00037847"/>
    </source>
</evidence>
<dbReference type="PANTHER" id="PTHR12265">
    <property type="entry name" value="TRANSMEMBRANE PROTEIN 53"/>
    <property type="match status" value="1"/>
</dbReference>
<dbReference type="GO" id="GO:0031965">
    <property type="term" value="C:nuclear membrane"/>
    <property type="evidence" value="ECO:0007669"/>
    <property type="project" value="UniProtKB-SubCell"/>
</dbReference>
<keyword evidence="4" id="KW-0472">Membrane</keyword>
<reference evidence="7 8" key="1">
    <citation type="submission" date="2018-08" db="EMBL/GenBank/DDBJ databases">
        <title>Draft genome of the lignicolous fungus Coniochaeta pulveracea.</title>
        <authorList>
            <person name="Borstlap C.J."/>
            <person name="De Witt R.N."/>
            <person name="Botha A."/>
            <person name="Volschenk H."/>
        </authorList>
    </citation>
    <scope>NUCLEOTIDE SEQUENCE [LARGE SCALE GENOMIC DNA]</scope>
    <source>
        <strain evidence="7 8">CAB683</strain>
    </source>
</reference>
<organism evidence="7 8">
    <name type="scientific">Coniochaeta pulveracea</name>
    <dbReference type="NCBI Taxonomy" id="177199"/>
    <lineage>
        <taxon>Eukaryota</taxon>
        <taxon>Fungi</taxon>
        <taxon>Dikarya</taxon>
        <taxon>Ascomycota</taxon>
        <taxon>Pezizomycotina</taxon>
        <taxon>Sordariomycetes</taxon>
        <taxon>Sordariomycetidae</taxon>
        <taxon>Coniochaetales</taxon>
        <taxon>Coniochaetaceae</taxon>
        <taxon>Coniochaeta</taxon>
    </lineage>
</organism>
<evidence type="ECO:0000256" key="3">
    <source>
        <dbReference type="ARBA" id="ARBA00022989"/>
    </source>
</evidence>
<protein>
    <submittedName>
        <fullName evidence="7">Uncharacterized protein</fullName>
    </submittedName>
</protein>
<evidence type="ECO:0000256" key="5">
    <source>
        <dbReference type="ARBA" id="ARBA00023242"/>
    </source>
</evidence>
<dbReference type="Pfam" id="PF05705">
    <property type="entry name" value="DUF829"/>
    <property type="match status" value="1"/>
</dbReference>
<gene>
    <name evidence="7" type="ORF">DL546_006180</name>
</gene>
<comment type="caution">
    <text evidence="7">The sequence shown here is derived from an EMBL/GenBank/DDBJ whole genome shotgun (WGS) entry which is preliminary data.</text>
</comment>
<dbReference type="Proteomes" id="UP000275385">
    <property type="component" value="Unassembled WGS sequence"/>
</dbReference>
<proteinExistence type="predicted"/>
<evidence type="ECO:0000256" key="4">
    <source>
        <dbReference type="ARBA" id="ARBA00023136"/>
    </source>
</evidence>